<organism evidence="1 2">
    <name type="scientific">Lineolata rhizophorae</name>
    <dbReference type="NCBI Taxonomy" id="578093"/>
    <lineage>
        <taxon>Eukaryota</taxon>
        <taxon>Fungi</taxon>
        <taxon>Dikarya</taxon>
        <taxon>Ascomycota</taxon>
        <taxon>Pezizomycotina</taxon>
        <taxon>Dothideomycetes</taxon>
        <taxon>Dothideomycetes incertae sedis</taxon>
        <taxon>Lineolatales</taxon>
        <taxon>Lineolataceae</taxon>
        <taxon>Lineolata</taxon>
    </lineage>
</organism>
<gene>
    <name evidence="1" type="ORF">BDY21DRAFT_99141</name>
</gene>
<proteinExistence type="predicted"/>
<protein>
    <submittedName>
        <fullName evidence="1">Uncharacterized protein</fullName>
    </submittedName>
</protein>
<dbReference type="AlphaFoldDB" id="A0A6A6NS69"/>
<keyword evidence="2" id="KW-1185">Reference proteome</keyword>
<dbReference type="Proteomes" id="UP000799766">
    <property type="component" value="Unassembled WGS sequence"/>
</dbReference>
<reference evidence="1" key="1">
    <citation type="journal article" date="2020" name="Stud. Mycol.">
        <title>101 Dothideomycetes genomes: a test case for predicting lifestyles and emergence of pathogens.</title>
        <authorList>
            <person name="Haridas S."/>
            <person name="Albert R."/>
            <person name="Binder M."/>
            <person name="Bloem J."/>
            <person name="Labutti K."/>
            <person name="Salamov A."/>
            <person name="Andreopoulos B."/>
            <person name="Baker S."/>
            <person name="Barry K."/>
            <person name="Bills G."/>
            <person name="Bluhm B."/>
            <person name="Cannon C."/>
            <person name="Castanera R."/>
            <person name="Culley D."/>
            <person name="Daum C."/>
            <person name="Ezra D."/>
            <person name="Gonzalez J."/>
            <person name="Henrissat B."/>
            <person name="Kuo A."/>
            <person name="Liang C."/>
            <person name="Lipzen A."/>
            <person name="Lutzoni F."/>
            <person name="Magnuson J."/>
            <person name="Mondo S."/>
            <person name="Nolan M."/>
            <person name="Ohm R."/>
            <person name="Pangilinan J."/>
            <person name="Park H.-J."/>
            <person name="Ramirez L."/>
            <person name="Alfaro M."/>
            <person name="Sun H."/>
            <person name="Tritt A."/>
            <person name="Yoshinaga Y."/>
            <person name="Zwiers L.-H."/>
            <person name="Turgeon B."/>
            <person name="Goodwin S."/>
            <person name="Spatafora J."/>
            <person name="Crous P."/>
            <person name="Grigoriev I."/>
        </authorList>
    </citation>
    <scope>NUCLEOTIDE SEQUENCE</scope>
    <source>
        <strain evidence="1">ATCC 16933</strain>
    </source>
</reference>
<accession>A0A6A6NS69</accession>
<sequence length="152" mass="17378">MPRFRIWTSTREQCGWELIVGKCHPPLAVDSKTYNLVAKVPVGILLWALRGNLSLNAQLQRMPRVLGEKENSVVHGWMCLERTTAHTLFTLSSNTYIKRSNVSNQHVATQLPFFHQLNPNLNEMESKVTAIWRLSCIPHHYSENLDVASQLT</sequence>
<dbReference type="EMBL" id="MU001690">
    <property type="protein sequence ID" value="KAF2454591.1"/>
    <property type="molecule type" value="Genomic_DNA"/>
</dbReference>
<name>A0A6A6NS69_9PEZI</name>
<evidence type="ECO:0000313" key="1">
    <source>
        <dbReference type="EMBL" id="KAF2454591.1"/>
    </source>
</evidence>
<evidence type="ECO:0000313" key="2">
    <source>
        <dbReference type="Proteomes" id="UP000799766"/>
    </source>
</evidence>